<dbReference type="Proteomes" id="UP001054945">
    <property type="component" value="Unassembled WGS sequence"/>
</dbReference>
<sequence length="115" mass="13090">MLPRVEWQKKLLMKTAKSARLSVFARNNLFASEKGPNLLIAHSRGVCLVGRKRLALRCQQSQLARDHHNKRKRASCDTQSNPDEAFNTARLFGMNMHPRCYIDNLVISSTLTLPT</sequence>
<proteinExistence type="predicted"/>
<comment type="caution">
    <text evidence="1">The sequence shown here is derived from an EMBL/GenBank/DDBJ whole genome shotgun (WGS) entry which is preliminary data.</text>
</comment>
<dbReference type="EMBL" id="BPLR01015834">
    <property type="protein sequence ID" value="GIY79006.1"/>
    <property type="molecule type" value="Genomic_DNA"/>
</dbReference>
<accession>A0AAV4WAK7</accession>
<name>A0AAV4WAK7_CAEEX</name>
<protein>
    <submittedName>
        <fullName evidence="1">Uncharacterized protein</fullName>
    </submittedName>
</protein>
<keyword evidence="2" id="KW-1185">Reference proteome</keyword>
<reference evidence="1 2" key="1">
    <citation type="submission" date="2021-06" db="EMBL/GenBank/DDBJ databases">
        <title>Caerostris extrusa draft genome.</title>
        <authorList>
            <person name="Kono N."/>
            <person name="Arakawa K."/>
        </authorList>
    </citation>
    <scope>NUCLEOTIDE SEQUENCE [LARGE SCALE GENOMIC DNA]</scope>
</reference>
<organism evidence="1 2">
    <name type="scientific">Caerostris extrusa</name>
    <name type="common">Bark spider</name>
    <name type="synonym">Caerostris bankana</name>
    <dbReference type="NCBI Taxonomy" id="172846"/>
    <lineage>
        <taxon>Eukaryota</taxon>
        <taxon>Metazoa</taxon>
        <taxon>Ecdysozoa</taxon>
        <taxon>Arthropoda</taxon>
        <taxon>Chelicerata</taxon>
        <taxon>Arachnida</taxon>
        <taxon>Araneae</taxon>
        <taxon>Araneomorphae</taxon>
        <taxon>Entelegynae</taxon>
        <taxon>Araneoidea</taxon>
        <taxon>Araneidae</taxon>
        <taxon>Caerostris</taxon>
    </lineage>
</organism>
<dbReference type="AlphaFoldDB" id="A0AAV4WAK7"/>
<evidence type="ECO:0000313" key="2">
    <source>
        <dbReference type="Proteomes" id="UP001054945"/>
    </source>
</evidence>
<evidence type="ECO:0000313" key="1">
    <source>
        <dbReference type="EMBL" id="GIY79006.1"/>
    </source>
</evidence>
<gene>
    <name evidence="1" type="ORF">CEXT_742851</name>
</gene>